<proteinExistence type="predicted"/>
<reference evidence="2 3" key="1">
    <citation type="journal article" date="2016" name="Int. J. Syst. Evol. Microbiol.">
        <title>Resolving the Complexity of Human Skin Metagenomes Using Single-Molecule Sequencing.</title>
        <authorList>
            <consortium name="NISC Comparative Sequencing Program"/>
            <person name="Tsai Y.C."/>
            <person name="Conlan S."/>
            <person name="Deming C."/>
            <person name="Segre J.A."/>
            <person name="Kong H.H."/>
            <person name="Korlach J."/>
            <person name="Oh J."/>
        </authorList>
    </citation>
    <scope>NUCLEOTIDE SEQUENCE [LARGE SCALE GENOMIC DNA]</scope>
    <source>
        <strain evidence="2 3">1B08</strain>
    </source>
</reference>
<feature type="region of interest" description="Disordered" evidence="1">
    <location>
        <begin position="28"/>
        <end position="50"/>
    </location>
</feature>
<gene>
    <name evidence="2" type="ORF">WM41_1668</name>
</gene>
<keyword evidence="3" id="KW-1185">Reference proteome</keyword>
<name>A0ABR5V8J0_9CORY</name>
<organism evidence="2 3">
    <name type="scientific">Corynebacterium simulans</name>
    <dbReference type="NCBI Taxonomy" id="146827"/>
    <lineage>
        <taxon>Bacteria</taxon>
        <taxon>Bacillati</taxon>
        <taxon>Actinomycetota</taxon>
        <taxon>Actinomycetes</taxon>
        <taxon>Mycobacteriales</taxon>
        <taxon>Corynebacteriaceae</taxon>
        <taxon>Corynebacterium</taxon>
    </lineage>
</organism>
<protein>
    <submittedName>
        <fullName evidence="2">Uncharacterized protein</fullName>
    </submittedName>
</protein>
<evidence type="ECO:0000256" key="1">
    <source>
        <dbReference type="SAM" id="MobiDB-lite"/>
    </source>
</evidence>
<comment type="caution">
    <text evidence="2">The sequence shown here is derived from an EMBL/GenBank/DDBJ whole genome shotgun (WGS) entry which is preliminary data.</text>
</comment>
<accession>A0ABR5V8J0</accession>
<evidence type="ECO:0000313" key="2">
    <source>
        <dbReference type="EMBL" id="KXU17633.1"/>
    </source>
</evidence>
<dbReference type="RefSeq" id="WP_162839576.1">
    <property type="nucleotide sequence ID" value="NZ_CP014634.1"/>
</dbReference>
<dbReference type="Proteomes" id="UP000070339">
    <property type="component" value="Unassembled WGS sequence"/>
</dbReference>
<dbReference type="EMBL" id="LTEB01000030">
    <property type="protein sequence ID" value="KXU17633.1"/>
    <property type="molecule type" value="Genomic_DNA"/>
</dbReference>
<evidence type="ECO:0000313" key="3">
    <source>
        <dbReference type="Proteomes" id="UP000070339"/>
    </source>
</evidence>
<sequence>MAQEQFSGPEYFTEFDPEKFIRDLKEMAEMEKENKQASEADKNTDGDGTV</sequence>